<dbReference type="EC" id="3.2.1.14" evidence="4"/>
<keyword evidence="9 11" id="KW-0326">Glycosidase</keyword>
<dbReference type="InterPro" id="IPR001223">
    <property type="entry name" value="Glyco_hydro18_cat"/>
</dbReference>
<evidence type="ECO:0000259" key="12">
    <source>
        <dbReference type="PROSITE" id="PS51782"/>
    </source>
</evidence>
<evidence type="ECO:0000256" key="1">
    <source>
        <dbReference type="ARBA" id="ARBA00000822"/>
    </source>
</evidence>
<dbReference type="FunFam" id="3.20.20.80:FF:000075">
    <property type="entry name" value="Sporulation-specific chitinase"/>
    <property type="match status" value="1"/>
</dbReference>
<protein>
    <recommendedName>
        <fullName evidence="4">chitinase</fullName>
        <ecNumber evidence="4">3.2.1.14</ecNumber>
    </recommendedName>
</protein>
<dbReference type="SUPFAM" id="SSF54556">
    <property type="entry name" value="Chitinase insertion domain"/>
    <property type="match status" value="1"/>
</dbReference>
<dbReference type="InterPro" id="IPR001579">
    <property type="entry name" value="Glyco_hydro_18_chit_AS"/>
</dbReference>
<evidence type="ECO:0000256" key="3">
    <source>
        <dbReference type="ARBA" id="ARBA00008682"/>
    </source>
</evidence>
<evidence type="ECO:0000313" key="15">
    <source>
        <dbReference type="Proteomes" id="UP000248423"/>
    </source>
</evidence>
<keyword evidence="7" id="KW-0146">Chitin degradation</keyword>
<dbReference type="Gene3D" id="3.20.20.80">
    <property type="entry name" value="Glycosidases"/>
    <property type="match status" value="1"/>
</dbReference>
<comment type="subcellular location">
    <subcellularLocation>
        <location evidence="2">Secreted</location>
    </subcellularLocation>
</comment>
<comment type="similarity">
    <text evidence="3">Belongs to the glycosyl hydrolase 18 family. Chitinase class V subfamily.</text>
</comment>
<dbReference type="InterPro" id="IPR018392">
    <property type="entry name" value="LysM"/>
</dbReference>
<evidence type="ECO:0000256" key="4">
    <source>
        <dbReference type="ARBA" id="ARBA00012729"/>
    </source>
</evidence>
<dbReference type="GO" id="GO:0008061">
    <property type="term" value="F:chitin binding"/>
    <property type="evidence" value="ECO:0007669"/>
    <property type="project" value="InterPro"/>
</dbReference>
<dbReference type="FunFam" id="3.10.50.10:FF:000005">
    <property type="entry name" value="Endochitinase B1"/>
    <property type="match status" value="1"/>
</dbReference>
<evidence type="ECO:0000313" key="14">
    <source>
        <dbReference type="EMBL" id="PYI06512.1"/>
    </source>
</evidence>
<organism evidence="14 15">
    <name type="scientific">Aspergillus sclerotiicarbonarius (strain CBS 121057 / IBT 28362)</name>
    <dbReference type="NCBI Taxonomy" id="1448318"/>
    <lineage>
        <taxon>Eukaryota</taxon>
        <taxon>Fungi</taxon>
        <taxon>Dikarya</taxon>
        <taxon>Ascomycota</taxon>
        <taxon>Pezizomycotina</taxon>
        <taxon>Eurotiomycetes</taxon>
        <taxon>Eurotiomycetidae</taxon>
        <taxon>Eurotiales</taxon>
        <taxon>Aspergillaceae</taxon>
        <taxon>Aspergillus</taxon>
        <taxon>Aspergillus subgen. Circumdati</taxon>
    </lineage>
</organism>
<dbReference type="Pfam" id="PF00704">
    <property type="entry name" value="Glyco_hydro_18"/>
    <property type="match status" value="1"/>
</dbReference>
<dbReference type="EMBL" id="KZ826349">
    <property type="protein sequence ID" value="PYI06512.1"/>
    <property type="molecule type" value="Genomic_DNA"/>
</dbReference>
<evidence type="ECO:0000256" key="6">
    <source>
        <dbReference type="ARBA" id="ARBA00022801"/>
    </source>
</evidence>
<dbReference type="InterPro" id="IPR011583">
    <property type="entry name" value="Chitinase_II/V-like_cat"/>
</dbReference>
<dbReference type="InterPro" id="IPR017853">
    <property type="entry name" value="GH"/>
</dbReference>
<dbReference type="Gene3D" id="3.10.350.10">
    <property type="entry name" value="LysM domain"/>
    <property type="match status" value="1"/>
</dbReference>
<evidence type="ECO:0000256" key="5">
    <source>
        <dbReference type="ARBA" id="ARBA00022525"/>
    </source>
</evidence>
<keyword evidence="8" id="KW-0119">Carbohydrate metabolism</keyword>
<evidence type="ECO:0000259" key="13">
    <source>
        <dbReference type="PROSITE" id="PS51910"/>
    </source>
</evidence>
<dbReference type="OrthoDB" id="76388at2759"/>
<dbReference type="SUPFAM" id="SSF51445">
    <property type="entry name" value="(Trans)glycosidases"/>
    <property type="match status" value="1"/>
</dbReference>
<dbReference type="GO" id="GO:0005576">
    <property type="term" value="C:extracellular region"/>
    <property type="evidence" value="ECO:0007669"/>
    <property type="project" value="UniProtKB-SubCell"/>
</dbReference>
<accession>A0A319E8Q0</accession>
<evidence type="ECO:0000256" key="9">
    <source>
        <dbReference type="ARBA" id="ARBA00023295"/>
    </source>
</evidence>
<keyword evidence="15" id="KW-1185">Reference proteome</keyword>
<evidence type="ECO:0000256" key="11">
    <source>
        <dbReference type="RuleBase" id="RU000489"/>
    </source>
</evidence>
<dbReference type="PANTHER" id="PTHR11177">
    <property type="entry name" value="CHITINASE"/>
    <property type="match status" value="1"/>
</dbReference>
<dbReference type="InterPro" id="IPR036779">
    <property type="entry name" value="LysM_dom_sf"/>
</dbReference>
<dbReference type="CDD" id="cd06548">
    <property type="entry name" value="GH18_chitinase"/>
    <property type="match status" value="1"/>
</dbReference>
<dbReference type="VEuPathDB" id="FungiDB:BO78DRAFT_469902"/>
<dbReference type="SMART" id="SM00257">
    <property type="entry name" value="LysM"/>
    <property type="match status" value="1"/>
</dbReference>
<sequence>MPTYTIASGDSLWKISQDHGVTLDALTAANPQITNPDLIHPGQQLNIPGPNQPTQPVPQSQNIPEAARDIPYACPAINTTSMGGYPPPSAAPRAAPNAPPIPPRIPARPPMARPPAPWINAGRPGYKTVAYFTNWGIYGRNYQPQDIPADYVTHILYSFANIRPTGEVHLTDTYSDLEKHYPSDSWSDPGENVYGCIKQLYLLKKQHRHLKTLLSIGGWTYSPNFAGPASTPSGRQTFARSAVHLLADLGFDGIDIDWEYPSTPSQAKDFVLLLQETRHELDRYSATHLHGKRLLLTIAAPCGPTNYTKLRMREMDPYLDFWNLMCYDFAGSWDQNAGHMANVFPSRSQQAGSTPFNADEAVNAYLSGGVHPRKLIFGMPLYGRAFENTDGPGRTFQGVGEGSWENGVWDYKDLPGEGSAEVMDRGLLASWCFDPVKRKMVSYDTPEVAGLKVDYITGRGLGGAMWWELSGDLPVGHERSLVRLTGGKLAGCGGLDGLENTLVYPLSRFENLRRGFE</sequence>
<dbReference type="GO" id="GO:0000272">
    <property type="term" value="P:polysaccharide catabolic process"/>
    <property type="evidence" value="ECO:0007669"/>
    <property type="project" value="UniProtKB-KW"/>
</dbReference>
<dbReference type="Pfam" id="PF01476">
    <property type="entry name" value="LysM"/>
    <property type="match status" value="1"/>
</dbReference>
<reference evidence="14 15" key="1">
    <citation type="submission" date="2018-02" db="EMBL/GenBank/DDBJ databases">
        <title>The genomes of Aspergillus section Nigri reveals drivers in fungal speciation.</title>
        <authorList>
            <consortium name="DOE Joint Genome Institute"/>
            <person name="Vesth T.C."/>
            <person name="Nybo J."/>
            <person name="Theobald S."/>
            <person name="Brandl J."/>
            <person name="Frisvad J.C."/>
            <person name="Nielsen K.F."/>
            <person name="Lyhne E.K."/>
            <person name="Kogle M.E."/>
            <person name="Kuo A."/>
            <person name="Riley R."/>
            <person name="Clum A."/>
            <person name="Nolan M."/>
            <person name="Lipzen A."/>
            <person name="Salamov A."/>
            <person name="Henrissat B."/>
            <person name="Wiebenga A."/>
            <person name="De vries R.P."/>
            <person name="Grigoriev I.V."/>
            <person name="Mortensen U.H."/>
            <person name="Andersen M.R."/>
            <person name="Baker S.E."/>
        </authorList>
    </citation>
    <scope>NUCLEOTIDE SEQUENCE [LARGE SCALE GENOMIC DNA]</scope>
    <source>
        <strain evidence="14 15">CBS 121057</strain>
    </source>
</reference>
<dbReference type="InterPro" id="IPR029070">
    <property type="entry name" value="Chitinase_insertion_sf"/>
</dbReference>
<keyword evidence="10" id="KW-0624">Polysaccharide degradation</keyword>
<gene>
    <name evidence="14" type="ORF">BO78DRAFT_469902</name>
</gene>
<dbReference type="CDD" id="cd00118">
    <property type="entry name" value="LysM"/>
    <property type="match status" value="1"/>
</dbReference>
<keyword evidence="5" id="KW-0964">Secreted</keyword>
<dbReference type="GO" id="GO:0006032">
    <property type="term" value="P:chitin catabolic process"/>
    <property type="evidence" value="ECO:0007669"/>
    <property type="project" value="UniProtKB-KW"/>
</dbReference>
<evidence type="ECO:0000256" key="8">
    <source>
        <dbReference type="ARBA" id="ARBA00023277"/>
    </source>
</evidence>
<name>A0A319E8Q0_ASPSB</name>
<keyword evidence="6 11" id="KW-0378">Hydrolase</keyword>
<feature type="domain" description="GH18" evidence="13">
    <location>
        <begin position="126"/>
        <end position="509"/>
    </location>
</feature>
<dbReference type="SUPFAM" id="SSF54106">
    <property type="entry name" value="LysM domain"/>
    <property type="match status" value="1"/>
</dbReference>
<dbReference type="PROSITE" id="PS51782">
    <property type="entry name" value="LYSM"/>
    <property type="match status" value="1"/>
</dbReference>
<evidence type="ECO:0000256" key="2">
    <source>
        <dbReference type="ARBA" id="ARBA00004613"/>
    </source>
</evidence>
<dbReference type="InterPro" id="IPR050314">
    <property type="entry name" value="Glycosyl_Hydrlase_18"/>
</dbReference>
<feature type="domain" description="LysM" evidence="12">
    <location>
        <begin position="2"/>
        <end position="47"/>
    </location>
</feature>
<dbReference type="AlphaFoldDB" id="A0A319E8Q0"/>
<dbReference type="PROSITE" id="PS51910">
    <property type="entry name" value="GH18_2"/>
    <property type="match status" value="1"/>
</dbReference>
<dbReference type="GO" id="GO:0008843">
    <property type="term" value="F:endochitinase activity"/>
    <property type="evidence" value="ECO:0007669"/>
    <property type="project" value="UniProtKB-EC"/>
</dbReference>
<dbReference type="PANTHER" id="PTHR11177:SF365">
    <property type="entry name" value="ENDOCHITINASE B"/>
    <property type="match status" value="1"/>
</dbReference>
<evidence type="ECO:0000256" key="7">
    <source>
        <dbReference type="ARBA" id="ARBA00023024"/>
    </source>
</evidence>
<dbReference type="Gene3D" id="3.10.50.10">
    <property type="match status" value="1"/>
</dbReference>
<comment type="catalytic activity">
    <reaction evidence="1">
        <text>Random endo-hydrolysis of N-acetyl-beta-D-glucosaminide (1-&gt;4)-beta-linkages in chitin and chitodextrins.</text>
        <dbReference type="EC" id="3.2.1.14"/>
    </reaction>
</comment>
<dbReference type="PROSITE" id="PS01095">
    <property type="entry name" value="GH18_1"/>
    <property type="match status" value="1"/>
</dbReference>
<evidence type="ECO:0000256" key="10">
    <source>
        <dbReference type="ARBA" id="ARBA00023326"/>
    </source>
</evidence>
<dbReference type="STRING" id="1448318.A0A319E8Q0"/>
<proteinExistence type="inferred from homology"/>
<dbReference type="Proteomes" id="UP000248423">
    <property type="component" value="Unassembled WGS sequence"/>
</dbReference>
<dbReference type="SMART" id="SM00636">
    <property type="entry name" value="Glyco_18"/>
    <property type="match status" value="1"/>
</dbReference>